<dbReference type="Gene3D" id="3.30.70.270">
    <property type="match status" value="1"/>
</dbReference>
<gene>
    <name evidence="3" type="ORF">C7389_11580</name>
</gene>
<dbReference type="RefSeq" id="WP_162851769.1">
    <property type="nucleotide sequence ID" value="NZ_SNVV01000015.1"/>
</dbReference>
<evidence type="ECO:0000313" key="3">
    <source>
        <dbReference type="EMBL" id="TDN48413.1"/>
    </source>
</evidence>
<organism evidence="3 4">
    <name type="scientific">Azoarcus indigens</name>
    <dbReference type="NCBI Taxonomy" id="29545"/>
    <lineage>
        <taxon>Bacteria</taxon>
        <taxon>Pseudomonadati</taxon>
        <taxon>Pseudomonadota</taxon>
        <taxon>Betaproteobacteria</taxon>
        <taxon>Rhodocyclales</taxon>
        <taxon>Zoogloeaceae</taxon>
        <taxon>Azoarcus</taxon>
    </lineage>
</organism>
<keyword evidence="4" id="KW-1185">Reference proteome</keyword>
<protein>
    <recommendedName>
        <fullName evidence="2">GGDEF domain-containing protein</fullName>
    </recommendedName>
</protein>
<dbReference type="EMBL" id="SNVV01000015">
    <property type="protein sequence ID" value="TDN48413.1"/>
    <property type="molecule type" value="Genomic_DNA"/>
</dbReference>
<proteinExistence type="predicted"/>
<evidence type="ECO:0000313" key="4">
    <source>
        <dbReference type="Proteomes" id="UP000295129"/>
    </source>
</evidence>
<reference evidence="3 4" key="1">
    <citation type="submission" date="2019-03" db="EMBL/GenBank/DDBJ databases">
        <title>Genomic Encyclopedia of Type Strains, Phase IV (KMG-IV): sequencing the most valuable type-strain genomes for metagenomic binning, comparative biology and taxonomic classification.</title>
        <authorList>
            <person name="Goeker M."/>
        </authorList>
    </citation>
    <scope>NUCLEOTIDE SEQUENCE [LARGE SCALE GENOMIC DNA]</scope>
    <source>
        <strain evidence="3 4">DSM 12121</strain>
    </source>
</reference>
<evidence type="ECO:0000259" key="2">
    <source>
        <dbReference type="PROSITE" id="PS50887"/>
    </source>
</evidence>
<dbReference type="InterPro" id="IPR029787">
    <property type="entry name" value="Nucleotide_cyclase"/>
</dbReference>
<name>A0A4R6DTN6_9RHOO</name>
<accession>A0A4R6DTN6</accession>
<feature type="domain" description="GGDEF" evidence="2">
    <location>
        <begin position="1"/>
        <end position="63"/>
    </location>
</feature>
<sequence>MLGFVHGDPFQREFRQRPRGNAPGGSGVARLRGDEFAVLAPATDGPAAMAFATELEGRLAQPF</sequence>
<comment type="caution">
    <text evidence="3">The sequence shown here is derived from an EMBL/GenBank/DDBJ whole genome shotgun (WGS) entry which is preliminary data.</text>
</comment>
<dbReference type="InterPro" id="IPR043128">
    <property type="entry name" value="Rev_trsase/Diguanyl_cyclase"/>
</dbReference>
<dbReference type="InterPro" id="IPR000160">
    <property type="entry name" value="GGDEF_dom"/>
</dbReference>
<dbReference type="AlphaFoldDB" id="A0A4R6DTN6"/>
<dbReference type="SUPFAM" id="SSF55073">
    <property type="entry name" value="Nucleotide cyclase"/>
    <property type="match status" value="1"/>
</dbReference>
<evidence type="ECO:0000256" key="1">
    <source>
        <dbReference type="SAM" id="MobiDB-lite"/>
    </source>
</evidence>
<dbReference type="PROSITE" id="PS50887">
    <property type="entry name" value="GGDEF"/>
    <property type="match status" value="1"/>
</dbReference>
<feature type="region of interest" description="Disordered" evidence="1">
    <location>
        <begin position="1"/>
        <end position="28"/>
    </location>
</feature>
<dbReference type="Proteomes" id="UP000295129">
    <property type="component" value="Unassembled WGS sequence"/>
</dbReference>